<comment type="subcellular location">
    <subcellularLocation>
        <location evidence="1">Membrane</location>
        <topology evidence="1">Multi-pass membrane protein</topology>
    </subcellularLocation>
</comment>
<proteinExistence type="predicted"/>
<organism evidence="9 10">
    <name type="scientific">Aspergillus oryzae</name>
    <name type="common">Yellow koji mold</name>
    <dbReference type="NCBI Taxonomy" id="5062"/>
    <lineage>
        <taxon>Eukaryota</taxon>
        <taxon>Fungi</taxon>
        <taxon>Dikarya</taxon>
        <taxon>Ascomycota</taxon>
        <taxon>Pezizomycotina</taxon>
        <taxon>Eurotiomycetes</taxon>
        <taxon>Eurotiomycetidae</taxon>
        <taxon>Eurotiales</taxon>
        <taxon>Aspergillaceae</taxon>
        <taxon>Aspergillus</taxon>
        <taxon>Aspergillus subgen. Circumdati</taxon>
    </lineage>
</organism>
<dbReference type="Gene3D" id="3.40.50.80">
    <property type="entry name" value="Nucleotide-binding domain of ferredoxin-NADP reductase (FNR) module"/>
    <property type="match status" value="1"/>
</dbReference>
<feature type="transmembrane region" description="Helical" evidence="7">
    <location>
        <begin position="139"/>
        <end position="156"/>
    </location>
</feature>
<name>A0A1S9D8B2_ASPOZ</name>
<evidence type="ECO:0000256" key="7">
    <source>
        <dbReference type="SAM" id="Phobius"/>
    </source>
</evidence>
<keyword evidence="6 7" id="KW-0472">Membrane</keyword>
<comment type="caution">
    <text evidence="9">The sequence shown here is derived from an EMBL/GenBank/DDBJ whole genome shotgun (WGS) entry which is preliminary data.</text>
</comment>
<feature type="transmembrane region" description="Helical" evidence="7">
    <location>
        <begin position="168"/>
        <end position="190"/>
    </location>
</feature>
<dbReference type="AlphaFoldDB" id="A0A1S9D8B2"/>
<evidence type="ECO:0000256" key="2">
    <source>
        <dbReference type="ARBA" id="ARBA00022448"/>
    </source>
</evidence>
<accession>A0A1S9D8B2</accession>
<dbReference type="GO" id="GO:0005886">
    <property type="term" value="C:plasma membrane"/>
    <property type="evidence" value="ECO:0007669"/>
    <property type="project" value="TreeGrafter"/>
</dbReference>
<evidence type="ECO:0000256" key="1">
    <source>
        <dbReference type="ARBA" id="ARBA00004141"/>
    </source>
</evidence>
<dbReference type="GO" id="GO:0015677">
    <property type="term" value="P:copper ion import"/>
    <property type="evidence" value="ECO:0007669"/>
    <property type="project" value="TreeGrafter"/>
</dbReference>
<reference evidence="9 10" key="1">
    <citation type="submission" date="2016-10" db="EMBL/GenBank/DDBJ databases">
        <title>Genome sequencing of Aspergillus oryzae BCC7051.</title>
        <authorList>
            <person name="Thammarongtham C."/>
            <person name="Vorapreeda T."/>
            <person name="Nookaew I."/>
            <person name="Srisuk T."/>
            <person name="Land M."/>
            <person name="Jeennor S."/>
            <person name="Laoteng K."/>
        </authorList>
    </citation>
    <scope>NUCLEOTIDE SEQUENCE [LARGE SCALE GENOMIC DNA]</scope>
    <source>
        <strain evidence="9 10">BCC7051</strain>
    </source>
</reference>
<dbReference type="InterPro" id="IPR013130">
    <property type="entry name" value="Fe3_Rdtase_TM_dom"/>
</dbReference>
<evidence type="ECO:0000256" key="4">
    <source>
        <dbReference type="ARBA" id="ARBA00022989"/>
    </source>
</evidence>
<feature type="transmembrane region" description="Helical" evidence="7">
    <location>
        <begin position="44"/>
        <end position="69"/>
    </location>
</feature>
<feature type="domain" description="Ferric oxidoreductase" evidence="8">
    <location>
        <begin position="45"/>
        <end position="151"/>
    </location>
</feature>
<keyword evidence="5" id="KW-0406">Ion transport</keyword>
<evidence type="ECO:0000256" key="5">
    <source>
        <dbReference type="ARBA" id="ARBA00023065"/>
    </source>
</evidence>
<evidence type="ECO:0000313" key="9">
    <source>
        <dbReference type="EMBL" id="OOO05323.1"/>
    </source>
</evidence>
<dbReference type="OrthoDB" id="4494341at2759"/>
<feature type="transmembrane region" description="Helical" evidence="7">
    <location>
        <begin position="12"/>
        <end position="32"/>
    </location>
</feature>
<evidence type="ECO:0000256" key="3">
    <source>
        <dbReference type="ARBA" id="ARBA00022692"/>
    </source>
</evidence>
<protein>
    <recommendedName>
        <fullName evidence="8">Ferric oxidoreductase domain-containing protein</fullName>
    </recommendedName>
</protein>
<dbReference type="GO" id="GO:0006826">
    <property type="term" value="P:iron ion transport"/>
    <property type="evidence" value="ECO:0007669"/>
    <property type="project" value="TreeGrafter"/>
</dbReference>
<gene>
    <name evidence="9" type="ORF">OAory_01068390</name>
</gene>
<dbReference type="GO" id="GO:0006879">
    <property type="term" value="P:intracellular iron ion homeostasis"/>
    <property type="evidence" value="ECO:0007669"/>
    <property type="project" value="TreeGrafter"/>
</dbReference>
<dbReference type="Pfam" id="PF01794">
    <property type="entry name" value="Ferric_reduct"/>
    <property type="match status" value="1"/>
</dbReference>
<dbReference type="Proteomes" id="UP000190312">
    <property type="component" value="Unassembled WGS sequence"/>
</dbReference>
<evidence type="ECO:0000259" key="8">
    <source>
        <dbReference type="Pfam" id="PF01794"/>
    </source>
</evidence>
<dbReference type="InterPro" id="IPR039261">
    <property type="entry name" value="FNR_nucleotide-bd"/>
</dbReference>
<evidence type="ECO:0000256" key="6">
    <source>
        <dbReference type="ARBA" id="ARBA00023136"/>
    </source>
</evidence>
<keyword evidence="2" id="KW-0813">Transport</keyword>
<evidence type="ECO:0000313" key="10">
    <source>
        <dbReference type="Proteomes" id="UP000190312"/>
    </source>
</evidence>
<keyword evidence="4 7" id="KW-1133">Transmembrane helix</keyword>
<dbReference type="PANTHER" id="PTHR32361:SF26">
    <property type="entry name" value="FAD-BINDING 8 DOMAIN-CONTAINING PROTEIN-RELATED"/>
    <property type="match status" value="1"/>
</dbReference>
<dbReference type="PANTHER" id="PTHR32361">
    <property type="entry name" value="FERRIC/CUPRIC REDUCTASE TRANSMEMBRANE COMPONENT"/>
    <property type="match status" value="1"/>
</dbReference>
<dbReference type="InterPro" id="IPR051410">
    <property type="entry name" value="Ferric/Cupric_Reductase"/>
</dbReference>
<dbReference type="GO" id="GO:0000293">
    <property type="term" value="F:ferric-chelate reductase activity"/>
    <property type="evidence" value="ECO:0007669"/>
    <property type="project" value="TreeGrafter"/>
</dbReference>
<keyword evidence="3 7" id="KW-0812">Transmembrane</keyword>
<sequence>MINRHRWIRPYAWSDVLPWTIYLALNAFFVWYPDGSMETAARRSGLLALTNVCFTYACPSISLLGDILGAKLRICRQLHHAAGFMACVESVLHVLLKWTTKGNIQLGERRMVYGVVAASCRLALMIESIPIVRRLVHPIFFLSHYILAISAGWALGMHLPRNPSGPWYLVYPTIGLFASTCLAAIGIVFYRNGFLGKKMEQGHNRTAGPMDAVAQSMVMVSLLARCPSRAFGFTWMLSWRALSGSRHNLALISGPHGLSVPVSRYETVLLIASDSGILAVKPYVDHLFHCVKEGTSKTRRLCLVWQVLGRVIGMDILRDMGEWVNRLLYDDIKDETQMLQIIIFDPMTLCTSTTDHGRGTIYHKKADFDSILDMEVQGHRERLAQDVREERGASASDEVRDRLKRSVRSYLKWVRNDELDYQPIR</sequence>
<dbReference type="EMBL" id="MKZY01000009">
    <property type="protein sequence ID" value="OOO05323.1"/>
    <property type="molecule type" value="Genomic_DNA"/>
</dbReference>